<dbReference type="GO" id="GO:0008965">
    <property type="term" value="F:phosphoenolpyruvate-protein phosphotransferase activity"/>
    <property type="evidence" value="ECO:0007669"/>
    <property type="project" value="UniProtKB-EC"/>
</dbReference>
<evidence type="ECO:0000256" key="18">
    <source>
        <dbReference type="ARBA" id="ARBA00022842"/>
    </source>
</evidence>
<keyword evidence="13" id="KW-0762">Sugar transport</keyword>
<evidence type="ECO:0000256" key="19">
    <source>
        <dbReference type="ARBA" id="ARBA00046577"/>
    </source>
</evidence>
<dbReference type="InterPro" id="IPR000121">
    <property type="entry name" value="PEP_util_C"/>
</dbReference>
<protein>
    <recommendedName>
        <fullName evidence="10">Phosphocarrier protein HPr</fullName>
        <ecNumber evidence="8">2.7.1.121</ecNumber>
        <ecNumber evidence="9">2.7.3.9</ecNumber>
    </recommendedName>
</protein>
<dbReference type="InterPro" id="IPR000032">
    <property type="entry name" value="HPr-like"/>
</dbReference>
<dbReference type="SUPFAM" id="SSF55594">
    <property type="entry name" value="HPr-like"/>
    <property type="match status" value="1"/>
</dbReference>
<keyword evidence="15" id="KW-0598">Phosphotransferase system</keyword>
<comment type="subunit">
    <text evidence="19">Homodimer. The dihydroxyacetone kinase complex is composed of a homodimer of DhaM, a homodimer of DhaK and the subunit DhaL.</text>
</comment>
<dbReference type="OrthoDB" id="9765468at2"/>
<dbReference type="InterPro" id="IPR035895">
    <property type="entry name" value="HPr-like_sf"/>
</dbReference>
<evidence type="ECO:0000256" key="7">
    <source>
        <dbReference type="ARBA" id="ARBA00007837"/>
    </source>
</evidence>
<dbReference type="InterPro" id="IPR004701">
    <property type="entry name" value="PTS_EIIA_man-typ"/>
</dbReference>
<dbReference type="Gene3D" id="3.40.50.510">
    <property type="entry name" value="Phosphotransferase system, mannose-type IIA component"/>
    <property type="match status" value="1"/>
</dbReference>
<feature type="compositionally biased region" description="Low complexity" evidence="20">
    <location>
        <begin position="491"/>
        <end position="500"/>
    </location>
</feature>
<dbReference type="InterPro" id="IPR015813">
    <property type="entry name" value="Pyrv/PenolPyrv_kinase-like_dom"/>
</dbReference>
<dbReference type="Pfam" id="PF03610">
    <property type="entry name" value="EIIA-man"/>
    <property type="match status" value="1"/>
</dbReference>
<accession>A0A2T0RXP7</accession>
<evidence type="ECO:0000256" key="3">
    <source>
        <dbReference type="ARBA" id="ARBA00001946"/>
    </source>
</evidence>
<dbReference type="NCBIfam" id="TIGR01417">
    <property type="entry name" value="PTS_I_fam"/>
    <property type="match status" value="1"/>
</dbReference>
<evidence type="ECO:0000256" key="2">
    <source>
        <dbReference type="ARBA" id="ARBA00001113"/>
    </source>
</evidence>
<dbReference type="EC" id="2.7.3.9" evidence="9"/>
<dbReference type="SUPFAM" id="SSF51621">
    <property type="entry name" value="Phosphoenolpyruvate/pyruvate domain"/>
    <property type="match status" value="1"/>
</dbReference>
<dbReference type="SUPFAM" id="SSF52009">
    <property type="entry name" value="Phosphohistidine domain"/>
    <property type="match status" value="1"/>
</dbReference>
<dbReference type="GO" id="GO:0046872">
    <property type="term" value="F:metal ion binding"/>
    <property type="evidence" value="ECO:0007669"/>
    <property type="project" value="UniProtKB-KW"/>
</dbReference>
<name>A0A2T0RXP7_9ACTN</name>
<comment type="function">
    <text evidence="4">Component of the dihydroxyacetone kinase complex, which is responsible for the phosphoenolpyruvate (PEP)-dependent phosphorylation of dihydroxyacetone. DhaM serves as the phosphoryl donor. Is phosphorylated by phosphoenolpyruvate in an EI- and HPr-dependent reaction, and a phosphorelay system on histidine residues finally leads to phosphoryl transfer to DhaL and dihydroxyacetone.</text>
</comment>
<dbReference type="InterPro" id="IPR001020">
    <property type="entry name" value="PTS_HPr_His_P_site"/>
</dbReference>
<comment type="function">
    <text evidence="5">General (non sugar-specific) component of the phosphoenolpyruvate-dependent sugar phosphotransferase system (sugar PTS). This major carbohydrate active-transport system catalyzes the phosphorylation of incoming sugar substrates concomitantly with their translocation across the cell membrane. The phosphoryl group from phosphoenolpyruvate (PEP) is transferred to the phosphoryl carrier protein HPr by enzyme I. Phospho-HPr then transfers it to the PTS EIIA domain.</text>
</comment>
<feature type="domain" description="PTS EIIA type-4" evidence="21">
    <location>
        <begin position="1"/>
        <end position="133"/>
    </location>
</feature>
<feature type="compositionally biased region" description="Low complexity" evidence="20">
    <location>
        <begin position="270"/>
        <end position="289"/>
    </location>
</feature>
<evidence type="ECO:0000256" key="15">
    <source>
        <dbReference type="ARBA" id="ARBA00022683"/>
    </source>
</evidence>
<evidence type="ECO:0000256" key="13">
    <source>
        <dbReference type="ARBA" id="ARBA00022597"/>
    </source>
</evidence>
<dbReference type="Pfam" id="PF00391">
    <property type="entry name" value="PEP-utilizers"/>
    <property type="match status" value="1"/>
</dbReference>
<dbReference type="Gene3D" id="3.50.30.10">
    <property type="entry name" value="Phosphohistidine domain"/>
    <property type="match status" value="1"/>
</dbReference>
<evidence type="ECO:0000259" key="21">
    <source>
        <dbReference type="PROSITE" id="PS51096"/>
    </source>
</evidence>
<dbReference type="InterPro" id="IPR006318">
    <property type="entry name" value="PTS_EI-like"/>
</dbReference>
<dbReference type="NCBIfam" id="TIGR02364">
    <property type="entry name" value="dha_pts"/>
    <property type="match status" value="1"/>
</dbReference>
<keyword evidence="11" id="KW-0813">Transport</keyword>
<evidence type="ECO:0000256" key="17">
    <source>
        <dbReference type="ARBA" id="ARBA00022777"/>
    </source>
</evidence>
<feature type="compositionally biased region" description="Pro residues" evidence="20">
    <location>
        <begin position="137"/>
        <end position="158"/>
    </location>
</feature>
<dbReference type="Gene3D" id="3.20.20.60">
    <property type="entry name" value="Phosphoenolpyruvate-binding domains"/>
    <property type="match status" value="1"/>
</dbReference>
<dbReference type="SUPFAM" id="SSF53062">
    <property type="entry name" value="PTS system fructose IIA component-like"/>
    <property type="match status" value="1"/>
</dbReference>
<dbReference type="SUPFAM" id="SSF47831">
    <property type="entry name" value="Enzyme I of the PEP:sugar phosphotransferase system HPr-binding (sub)domain"/>
    <property type="match status" value="1"/>
</dbReference>
<evidence type="ECO:0000256" key="10">
    <source>
        <dbReference type="ARBA" id="ARBA00020422"/>
    </source>
</evidence>
<feature type="region of interest" description="Disordered" evidence="20">
    <location>
        <begin position="386"/>
        <end position="510"/>
    </location>
</feature>
<dbReference type="PANTHER" id="PTHR46244">
    <property type="entry name" value="PHOSPHOENOLPYRUVATE-PROTEIN PHOSPHOTRANSFERASE"/>
    <property type="match status" value="1"/>
</dbReference>
<evidence type="ECO:0000313" key="23">
    <source>
        <dbReference type="EMBL" id="PRY25813.1"/>
    </source>
</evidence>
<dbReference type="GO" id="GO:0005737">
    <property type="term" value="C:cytoplasm"/>
    <property type="evidence" value="ECO:0007669"/>
    <property type="project" value="UniProtKB-SubCell"/>
</dbReference>
<keyword evidence="12" id="KW-0963">Cytoplasm</keyword>
<dbReference type="NCBIfam" id="TIGR01003">
    <property type="entry name" value="PTS_HPr_family"/>
    <property type="match status" value="1"/>
</dbReference>
<sequence length="1091" mass="107113">MVGLVVVSHSRALAEAAVALAAEMVPDGRVPLEVAAGLDETTFGTDAIAISEAVTTADHGDGVVVLMDLGSAVLSAELALDFLPDDQRERVLLTPAPLIEGLLAATVTAAGGATRHEVAAEATAALSAKQSHLAPTPSHPAPPHPAPPAPPDPSPPASPQSAATPGPRSPTDSAPPSREAGPAPDPPPHPAGPTPLLPSPQADAASAPPSPPADAAPAPLSPQAHAAPAPPSPSAEGAPALLSPQAGGATGPLSPQADAAPALLSRPADAAPGLASPPARPAAGSAAVGAGAGGLRAGEAAVAITVGNRHGLHARPAARLVTTARGFDATVEVRNATTGSQWVPAGSLSRVATLGVLRGHRVEVRASGREAAVAVDAIAGLAARNFDEPGAATPPPTGPPPLPDPATGDGQPATPASDDPPATIPAGTGEPAKASGGGEEATTTPTANGEPTTKPHGDGGPGRTTADVDGSAVAEDGGGASATVPAGEGGPAEVAGAGREPLGGVGGGGGGASDPVVGAGCSGAVPERVLWGFPASPGVGIGPARRVDGGPPELPDVASRGAGPEGLRVGGALEAVRGELRRLRAGVGGEVFDAHLALLDDEELLADVRSELDGGSAAPQAWAAAAARVAGAFDALPDPYLRARAADVRAVSAQVLRAMLGSPAATLDDAGVIVAGDLAPADVAGLDLGRVGGILLAGGSPTSHAAILARTRGIPAVVGVEPALLDVADGTPVALDGASGEVVVDPSGPVLDGLRARAAEQASGRARARARATEAAVTRDGVTLAVGANVGSVEDARAAAAGGADLAGLIRTEFLFLGRASAPGVDEQEAVYRELAGALGGRRLTIRTLDVGGDKPLPYARAEPETNPFLGVRGIRHSLAHPRLFADQLLAIVRVARDVPVSVMFPMISTVDEVVAARRMLDDAVRRGGAGAPPGLEAGIMMEVPAAALKAAVLAPYVDFFSVGTNDLTQYALAAERGNAAVASLADGLDPGVLRLIDAICRGAGERVTVSVCGELAADEAAVPVLAGLGVRELSVAPPAVPAVKQAVRALDLGRAAGVAARSLSVESARAVRALVADRPQATPENVVPHR</sequence>
<dbReference type="InterPro" id="IPR023151">
    <property type="entry name" value="PEP_util_CS"/>
</dbReference>
<feature type="compositionally biased region" description="Low complexity" evidence="20">
    <location>
        <begin position="215"/>
        <end position="227"/>
    </location>
</feature>
<dbReference type="CDD" id="cd00367">
    <property type="entry name" value="PTS-HPr_like"/>
    <property type="match status" value="1"/>
</dbReference>
<comment type="caution">
    <text evidence="23">The sequence shown here is derived from an EMBL/GenBank/DDBJ whole genome shotgun (WGS) entry which is preliminary data.</text>
</comment>
<reference evidence="23 24" key="1">
    <citation type="submission" date="2018-03" db="EMBL/GenBank/DDBJ databases">
        <title>Genomic Encyclopedia of Archaeal and Bacterial Type Strains, Phase II (KMG-II): from individual species to whole genera.</title>
        <authorList>
            <person name="Goeker M."/>
        </authorList>
    </citation>
    <scope>NUCLEOTIDE SEQUENCE [LARGE SCALE GENOMIC DNA]</scope>
    <source>
        <strain evidence="23 24">DSM 45348</strain>
    </source>
</reference>
<dbReference type="PRINTS" id="PR00107">
    <property type="entry name" value="PHOSPHOCPHPR"/>
</dbReference>
<dbReference type="InterPro" id="IPR008731">
    <property type="entry name" value="PTS_EIN"/>
</dbReference>
<feature type="compositionally biased region" description="Pro residues" evidence="20">
    <location>
        <begin position="183"/>
        <end position="198"/>
    </location>
</feature>
<dbReference type="PROSITE" id="PS00742">
    <property type="entry name" value="PEP_ENZYMES_2"/>
    <property type="match status" value="1"/>
</dbReference>
<dbReference type="InterPro" id="IPR050499">
    <property type="entry name" value="PEP-utilizing_PTS_enzyme"/>
</dbReference>
<keyword evidence="24" id="KW-1185">Reference proteome</keyword>
<comment type="cofactor">
    <cofactor evidence="3">
        <name>Mg(2+)</name>
        <dbReference type="ChEBI" id="CHEBI:18420"/>
    </cofactor>
</comment>
<dbReference type="GO" id="GO:0016020">
    <property type="term" value="C:membrane"/>
    <property type="evidence" value="ECO:0007669"/>
    <property type="project" value="InterPro"/>
</dbReference>
<evidence type="ECO:0000256" key="1">
    <source>
        <dbReference type="ARBA" id="ARBA00000683"/>
    </source>
</evidence>
<dbReference type="Pfam" id="PF05524">
    <property type="entry name" value="PEP-utilisers_N"/>
    <property type="match status" value="1"/>
</dbReference>
<evidence type="ECO:0000256" key="20">
    <source>
        <dbReference type="SAM" id="MobiDB-lite"/>
    </source>
</evidence>
<evidence type="ECO:0000256" key="4">
    <source>
        <dbReference type="ARBA" id="ARBA00002788"/>
    </source>
</evidence>
<dbReference type="Gene3D" id="1.10.274.10">
    <property type="entry name" value="PtsI, HPr-binding domain"/>
    <property type="match status" value="1"/>
</dbReference>
<evidence type="ECO:0000256" key="12">
    <source>
        <dbReference type="ARBA" id="ARBA00022490"/>
    </source>
</evidence>
<evidence type="ECO:0000313" key="24">
    <source>
        <dbReference type="Proteomes" id="UP000239209"/>
    </source>
</evidence>
<feature type="compositionally biased region" description="Low complexity" evidence="20">
    <location>
        <begin position="440"/>
        <end position="452"/>
    </location>
</feature>
<comment type="similarity">
    <text evidence="7">Belongs to the PEP-utilizing enzyme family.</text>
</comment>
<dbReference type="InterPro" id="IPR008279">
    <property type="entry name" value="PEP-util_enz_mobile_dom"/>
</dbReference>
<evidence type="ECO:0000256" key="14">
    <source>
        <dbReference type="ARBA" id="ARBA00022679"/>
    </source>
</evidence>
<feature type="compositionally biased region" description="Low complexity" evidence="20">
    <location>
        <begin position="405"/>
        <end position="426"/>
    </location>
</feature>
<dbReference type="PANTHER" id="PTHR46244:SF6">
    <property type="entry name" value="PHOSPHOENOLPYRUVATE-PROTEIN PHOSPHOTRANSFERASE"/>
    <property type="match status" value="1"/>
</dbReference>
<dbReference type="PROSITE" id="PS51350">
    <property type="entry name" value="PTS_HPR_DOM"/>
    <property type="match status" value="1"/>
</dbReference>
<feature type="compositionally biased region" description="Pro residues" evidence="20">
    <location>
        <begin position="392"/>
        <end position="404"/>
    </location>
</feature>
<feature type="region of interest" description="Disordered" evidence="20">
    <location>
        <begin position="124"/>
        <end position="290"/>
    </location>
</feature>
<feature type="domain" description="HPr" evidence="22">
    <location>
        <begin position="299"/>
        <end position="389"/>
    </location>
</feature>
<dbReference type="RefSeq" id="WP_158277820.1">
    <property type="nucleotide sequence ID" value="NZ_PVZG01000012.1"/>
</dbReference>
<dbReference type="InterPro" id="IPR036618">
    <property type="entry name" value="PtsI_HPr-bd_sf"/>
</dbReference>
<dbReference type="InterPro" id="IPR040442">
    <property type="entry name" value="Pyrv_kinase-like_dom_sf"/>
</dbReference>
<dbReference type="PROSITE" id="PS00369">
    <property type="entry name" value="PTS_HPR_HIS"/>
    <property type="match status" value="1"/>
</dbReference>
<dbReference type="InterPro" id="IPR036662">
    <property type="entry name" value="PTS_EIIA_man-typ_sf"/>
</dbReference>
<keyword evidence="18" id="KW-0460">Magnesium</keyword>
<dbReference type="EMBL" id="PVZG01000012">
    <property type="protein sequence ID" value="PRY25813.1"/>
    <property type="molecule type" value="Genomic_DNA"/>
</dbReference>
<dbReference type="InterPro" id="IPR012844">
    <property type="entry name" value="DhaM_N"/>
</dbReference>
<feature type="compositionally biased region" description="Low complexity" evidence="20">
    <location>
        <begin position="234"/>
        <end position="244"/>
    </location>
</feature>
<evidence type="ECO:0000256" key="5">
    <source>
        <dbReference type="ARBA" id="ARBA00003681"/>
    </source>
</evidence>
<dbReference type="Gene3D" id="3.30.1340.10">
    <property type="entry name" value="HPr-like"/>
    <property type="match status" value="1"/>
</dbReference>
<dbReference type="EC" id="2.7.1.121" evidence="8"/>
<dbReference type="Pfam" id="PF02896">
    <property type="entry name" value="PEP-utilizers_C"/>
    <property type="match status" value="1"/>
</dbReference>
<evidence type="ECO:0000256" key="11">
    <source>
        <dbReference type="ARBA" id="ARBA00022448"/>
    </source>
</evidence>
<evidence type="ECO:0000259" key="22">
    <source>
        <dbReference type="PROSITE" id="PS51350"/>
    </source>
</evidence>
<keyword evidence="23" id="KW-0670">Pyruvate</keyword>
<comment type="subcellular location">
    <subcellularLocation>
        <location evidence="6">Cytoplasm</location>
    </subcellularLocation>
</comment>
<evidence type="ECO:0000256" key="6">
    <source>
        <dbReference type="ARBA" id="ARBA00004496"/>
    </source>
</evidence>
<dbReference type="Proteomes" id="UP000239209">
    <property type="component" value="Unassembled WGS sequence"/>
</dbReference>
<feature type="compositionally biased region" description="Gly residues" evidence="20">
    <location>
        <begin position="501"/>
        <end position="510"/>
    </location>
</feature>
<gene>
    <name evidence="23" type="ORF">CLV70_112179</name>
</gene>
<comment type="catalytic activity">
    <reaction evidence="2">
        <text>dihydroxyacetone + phosphoenolpyruvate = dihydroxyacetone phosphate + pyruvate</text>
        <dbReference type="Rhea" id="RHEA:18381"/>
        <dbReference type="ChEBI" id="CHEBI:15361"/>
        <dbReference type="ChEBI" id="CHEBI:16016"/>
        <dbReference type="ChEBI" id="CHEBI:57642"/>
        <dbReference type="ChEBI" id="CHEBI:58702"/>
        <dbReference type="EC" id="2.7.1.121"/>
    </reaction>
</comment>
<evidence type="ECO:0000256" key="9">
    <source>
        <dbReference type="ARBA" id="ARBA00012232"/>
    </source>
</evidence>
<dbReference type="InterPro" id="IPR036637">
    <property type="entry name" value="Phosphohistidine_dom_sf"/>
</dbReference>
<dbReference type="GO" id="GO:0009401">
    <property type="term" value="P:phosphoenolpyruvate-dependent sugar phosphotransferase system"/>
    <property type="evidence" value="ECO:0007669"/>
    <property type="project" value="UniProtKB-KW"/>
</dbReference>
<dbReference type="AlphaFoldDB" id="A0A2T0RXP7"/>
<comment type="catalytic activity">
    <reaction evidence="1">
        <text>L-histidyl-[protein] + phosphoenolpyruvate = N(pros)-phospho-L-histidyl-[protein] + pyruvate</text>
        <dbReference type="Rhea" id="RHEA:23880"/>
        <dbReference type="Rhea" id="RHEA-COMP:9745"/>
        <dbReference type="Rhea" id="RHEA-COMP:9746"/>
        <dbReference type="ChEBI" id="CHEBI:15361"/>
        <dbReference type="ChEBI" id="CHEBI:29979"/>
        <dbReference type="ChEBI" id="CHEBI:58702"/>
        <dbReference type="ChEBI" id="CHEBI:64837"/>
        <dbReference type="EC" id="2.7.3.9"/>
    </reaction>
</comment>
<evidence type="ECO:0000256" key="16">
    <source>
        <dbReference type="ARBA" id="ARBA00022723"/>
    </source>
</evidence>
<keyword evidence="14 23" id="KW-0808">Transferase</keyword>
<keyword evidence="16" id="KW-0479">Metal-binding</keyword>
<dbReference type="PROSITE" id="PS51096">
    <property type="entry name" value="PTS_EIIA_TYPE_4"/>
    <property type="match status" value="1"/>
</dbReference>
<proteinExistence type="inferred from homology"/>
<evidence type="ECO:0000256" key="8">
    <source>
        <dbReference type="ARBA" id="ARBA00012095"/>
    </source>
</evidence>
<dbReference type="Pfam" id="PF00381">
    <property type="entry name" value="PTS-HPr"/>
    <property type="match status" value="1"/>
</dbReference>
<organism evidence="23 24">
    <name type="scientific">Pseudosporangium ferrugineum</name>
    <dbReference type="NCBI Taxonomy" id="439699"/>
    <lineage>
        <taxon>Bacteria</taxon>
        <taxon>Bacillati</taxon>
        <taxon>Actinomycetota</taxon>
        <taxon>Actinomycetes</taxon>
        <taxon>Micromonosporales</taxon>
        <taxon>Micromonosporaceae</taxon>
        <taxon>Pseudosporangium</taxon>
    </lineage>
</organism>
<dbReference type="PRINTS" id="PR01736">
    <property type="entry name" value="PHPHTRNFRASE"/>
</dbReference>
<dbReference type="GO" id="GO:0047324">
    <property type="term" value="F:phosphoenolpyruvate-glycerone phosphotransferase activity"/>
    <property type="evidence" value="ECO:0007669"/>
    <property type="project" value="UniProtKB-EC"/>
</dbReference>
<keyword evidence="17 23" id="KW-0418">Kinase</keyword>